<dbReference type="Gene3D" id="3.40.50.200">
    <property type="entry name" value="Peptidase S8/S53 domain"/>
    <property type="match status" value="1"/>
</dbReference>
<proteinExistence type="inferred from homology"/>
<dbReference type="InterPro" id="IPR000209">
    <property type="entry name" value="Peptidase_S8/S53_dom"/>
</dbReference>
<dbReference type="PANTHER" id="PTHR43806:SF67">
    <property type="entry name" value="EGF-LIKE DOMAIN-CONTAINING PROTEIN"/>
    <property type="match status" value="1"/>
</dbReference>
<dbReference type="InterPro" id="IPR036852">
    <property type="entry name" value="Peptidase_S8/S53_dom_sf"/>
</dbReference>
<keyword evidence="2" id="KW-0645">Protease</keyword>
<keyword evidence="3" id="KW-0378">Hydrolase</keyword>
<evidence type="ECO:0000259" key="5">
    <source>
        <dbReference type="Pfam" id="PF00082"/>
    </source>
</evidence>
<evidence type="ECO:0000256" key="2">
    <source>
        <dbReference type="ARBA" id="ARBA00022670"/>
    </source>
</evidence>
<evidence type="ECO:0000256" key="1">
    <source>
        <dbReference type="ARBA" id="ARBA00011073"/>
    </source>
</evidence>
<evidence type="ECO:0000256" key="3">
    <source>
        <dbReference type="ARBA" id="ARBA00022801"/>
    </source>
</evidence>
<dbReference type="PROSITE" id="PS00138">
    <property type="entry name" value="SUBTILASE_SER"/>
    <property type="match status" value="1"/>
</dbReference>
<dbReference type="EMBL" id="VSSQ01000573">
    <property type="protein sequence ID" value="MPL97754.1"/>
    <property type="molecule type" value="Genomic_DNA"/>
</dbReference>
<comment type="similarity">
    <text evidence="1">Belongs to the peptidase S8 family.</text>
</comment>
<protein>
    <recommendedName>
        <fullName evidence="5">Peptidase S8/S53 domain-containing protein</fullName>
    </recommendedName>
</protein>
<accession>A0A644W206</accession>
<dbReference type="InterPro" id="IPR050131">
    <property type="entry name" value="Peptidase_S8_subtilisin-like"/>
</dbReference>
<sequence length="565" mass="60805">MKIISAFFALFVLSFTASAQTSGAVYRVQFTDKNNTPYNISNPQEFLSQRAIERRQRMGIAIDESDIPVVQAYLDSLTSMGTVVYNQSRWFNTATIFVTDTTVIPQIEALSFVSEVVKTKPYLAAKKKKTFKNGTQSMEVSGVFNYAAVTMRSNSEMKRILNDYGMGLNQANMIGADYLHGLGFQGEGMVIAILDAGFYHVNTLSMFDSLRNSGRLLGYKDFVLPGNNLFEEATHGMSVASTIVGNVPGSLVGTAPHASVWLLRSEDAGSEYIVEEDNWIAAAEFADSVGADVINSSLGYTEFDDPSQNHVYSDLDGNTARATRGADMAASKGILVVNSAGNSGNSSWHYIGAPADADSILTVGAVDAYGNIASFSSYGPTADGRIKPTVCAQGVATSVVSSSDGVYPSNGTSFSSPVMAGAVTCLWQANRNLSNMEVIESVIKSASRYSMPDSMYGYGVPSMVIAHMILNGNEFNSPGSDNSLMANPNPFSEELDVIIYSTSSSASKLSLVDSNGKIHWSKDSLELKKGYNYLLVTGLGKLSTGVYFLRIATDLWTDSLKLLKN</sequence>
<dbReference type="PRINTS" id="PR00723">
    <property type="entry name" value="SUBTILISIN"/>
</dbReference>
<dbReference type="AlphaFoldDB" id="A0A644W206"/>
<dbReference type="InterPro" id="IPR026444">
    <property type="entry name" value="Secre_tail"/>
</dbReference>
<dbReference type="PANTHER" id="PTHR43806">
    <property type="entry name" value="PEPTIDASE S8"/>
    <property type="match status" value="1"/>
</dbReference>
<dbReference type="PIRSF" id="PIRSF037903">
    <property type="entry name" value="Subtilisin_rel_GFO_2223"/>
    <property type="match status" value="1"/>
</dbReference>
<dbReference type="InterPro" id="IPR017317">
    <property type="entry name" value="Pept_S8_subtilisin_bacteroid-2"/>
</dbReference>
<dbReference type="CDD" id="cd07493">
    <property type="entry name" value="Peptidases_S8_9"/>
    <property type="match status" value="1"/>
</dbReference>
<dbReference type="SUPFAM" id="SSF52743">
    <property type="entry name" value="Subtilisin-like"/>
    <property type="match status" value="1"/>
</dbReference>
<gene>
    <name evidence="6" type="ORF">SDC9_43949</name>
</gene>
<evidence type="ECO:0000313" key="6">
    <source>
        <dbReference type="EMBL" id="MPL97754.1"/>
    </source>
</evidence>
<feature type="domain" description="Peptidase S8/S53" evidence="5">
    <location>
        <begin position="186"/>
        <end position="459"/>
    </location>
</feature>
<reference evidence="6" key="1">
    <citation type="submission" date="2019-08" db="EMBL/GenBank/DDBJ databases">
        <authorList>
            <person name="Kucharzyk K."/>
            <person name="Murdoch R.W."/>
            <person name="Higgins S."/>
            <person name="Loffler F."/>
        </authorList>
    </citation>
    <scope>NUCLEOTIDE SEQUENCE</scope>
</reference>
<dbReference type="PROSITE" id="PS51892">
    <property type="entry name" value="SUBTILASE"/>
    <property type="match status" value="1"/>
</dbReference>
<dbReference type="GO" id="GO:0004252">
    <property type="term" value="F:serine-type endopeptidase activity"/>
    <property type="evidence" value="ECO:0007669"/>
    <property type="project" value="InterPro"/>
</dbReference>
<dbReference type="InterPro" id="IPR015500">
    <property type="entry name" value="Peptidase_S8_subtilisin-rel"/>
</dbReference>
<keyword evidence="4" id="KW-0720">Serine protease</keyword>
<comment type="caution">
    <text evidence="6">The sequence shown here is derived from an EMBL/GenBank/DDBJ whole genome shotgun (WGS) entry which is preliminary data.</text>
</comment>
<evidence type="ECO:0000256" key="4">
    <source>
        <dbReference type="ARBA" id="ARBA00022825"/>
    </source>
</evidence>
<dbReference type="NCBIfam" id="TIGR04183">
    <property type="entry name" value="Por_Secre_tail"/>
    <property type="match status" value="1"/>
</dbReference>
<dbReference type="GO" id="GO:0006508">
    <property type="term" value="P:proteolysis"/>
    <property type="evidence" value="ECO:0007669"/>
    <property type="project" value="UniProtKB-KW"/>
</dbReference>
<dbReference type="Pfam" id="PF00082">
    <property type="entry name" value="Peptidase_S8"/>
    <property type="match status" value="1"/>
</dbReference>
<name>A0A644W206_9ZZZZ</name>
<organism evidence="6">
    <name type="scientific">bioreactor metagenome</name>
    <dbReference type="NCBI Taxonomy" id="1076179"/>
    <lineage>
        <taxon>unclassified sequences</taxon>
        <taxon>metagenomes</taxon>
        <taxon>ecological metagenomes</taxon>
    </lineage>
</organism>
<dbReference type="InterPro" id="IPR023828">
    <property type="entry name" value="Peptidase_S8_Ser-AS"/>
</dbReference>